<protein>
    <submittedName>
        <fullName evidence="3">Uncharacterized protein</fullName>
    </submittedName>
</protein>
<keyword evidence="2" id="KW-1133">Transmembrane helix</keyword>
<keyword evidence="2" id="KW-0472">Membrane</keyword>
<evidence type="ECO:0000313" key="4">
    <source>
        <dbReference type="Proteomes" id="UP001460270"/>
    </source>
</evidence>
<feature type="transmembrane region" description="Helical" evidence="2">
    <location>
        <begin position="32"/>
        <end position="57"/>
    </location>
</feature>
<keyword evidence="4" id="KW-1185">Reference proteome</keyword>
<gene>
    <name evidence="3" type="ORF">WMY93_020899</name>
</gene>
<dbReference type="AlphaFoldDB" id="A0AAW0NDP9"/>
<evidence type="ECO:0000256" key="1">
    <source>
        <dbReference type="SAM" id="MobiDB-lite"/>
    </source>
</evidence>
<dbReference type="SUPFAM" id="SSF81321">
    <property type="entry name" value="Family A G protein-coupled receptor-like"/>
    <property type="match status" value="1"/>
</dbReference>
<name>A0AAW0NDP9_9GOBI</name>
<keyword evidence="2" id="KW-0812">Transmembrane</keyword>
<feature type="region of interest" description="Disordered" evidence="1">
    <location>
        <begin position="68"/>
        <end position="89"/>
    </location>
</feature>
<comment type="caution">
    <text evidence="3">The sequence shown here is derived from an EMBL/GenBank/DDBJ whole genome shotgun (WGS) entry which is preliminary data.</text>
</comment>
<evidence type="ECO:0000313" key="3">
    <source>
        <dbReference type="EMBL" id="KAK7895574.1"/>
    </source>
</evidence>
<dbReference type="EMBL" id="JBBPFD010000015">
    <property type="protein sequence ID" value="KAK7895574.1"/>
    <property type="molecule type" value="Genomic_DNA"/>
</dbReference>
<dbReference type="Gene3D" id="1.20.1070.10">
    <property type="entry name" value="Rhodopsin 7-helix transmembrane proteins"/>
    <property type="match status" value="1"/>
</dbReference>
<proteinExistence type="predicted"/>
<evidence type="ECO:0000256" key="2">
    <source>
        <dbReference type="SAM" id="Phobius"/>
    </source>
</evidence>
<sequence length="224" mass="24761">MATASTENLLDDILDSAEQGEQQEFFSSVEKLFLTIFLSVIIIMTVFGNLLVMVALCKDRHLRSGGLSPAAATGSAADLARPRTHGGSRSMWENTRSLTHMHVLTPPSHYMMQPPPPPTVPTTLFSEFIGTAPPTHAQTLNVIMTNKPMCVETEYFILCFNTLQTARAMRVFVQTWSQTGTWTESRVDLDSLAYKPKSGGISTFNIIFHNLPRAESELPSLATR</sequence>
<reference evidence="4" key="1">
    <citation type="submission" date="2024-04" db="EMBL/GenBank/DDBJ databases">
        <title>Salinicola lusitanus LLJ914,a marine bacterium isolated from the Okinawa Trough.</title>
        <authorList>
            <person name="Li J."/>
        </authorList>
    </citation>
    <scope>NUCLEOTIDE SEQUENCE [LARGE SCALE GENOMIC DNA]</scope>
</reference>
<accession>A0AAW0NDP9</accession>
<dbReference type="Proteomes" id="UP001460270">
    <property type="component" value="Unassembled WGS sequence"/>
</dbReference>
<organism evidence="3 4">
    <name type="scientific">Mugilogobius chulae</name>
    <name type="common">yellowstripe goby</name>
    <dbReference type="NCBI Taxonomy" id="88201"/>
    <lineage>
        <taxon>Eukaryota</taxon>
        <taxon>Metazoa</taxon>
        <taxon>Chordata</taxon>
        <taxon>Craniata</taxon>
        <taxon>Vertebrata</taxon>
        <taxon>Euteleostomi</taxon>
        <taxon>Actinopterygii</taxon>
        <taxon>Neopterygii</taxon>
        <taxon>Teleostei</taxon>
        <taxon>Neoteleostei</taxon>
        <taxon>Acanthomorphata</taxon>
        <taxon>Gobiaria</taxon>
        <taxon>Gobiiformes</taxon>
        <taxon>Gobioidei</taxon>
        <taxon>Gobiidae</taxon>
        <taxon>Gobionellinae</taxon>
        <taxon>Mugilogobius</taxon>
    </lineage>
</organism>